<protein>
    <submittedName>
        <fullName evidence="2">TniQ family protein</fullName>
    </submittedName>
</protein>
<accession>A0ABS2DL78</accession>
<dbReference type="Proteomes" id="UP001518925">
    <property type="component" value="Unassembled WGS sequence"/>
</dbReference>
<comment type="caution">
    <text evidence="2">The sequence shown here is derived from an EMBL/GenBank/DDBJ whole genome shotgun (WGS) entry which is preliminary data.</text>
</comment>
<dbReference type="RefSeq" id="WP_204204563.1">
    <property type="nucleotide sequence ID" value="NZ_JAFELM010000041.1"/>
</dbReference>
<sequence>MDKLTVRPKPYIDESLSSFLYRVAANNFMPIRELLLNVKKTENNYILSNKQQYLIDTNPDSKIDLTTLAELLQIEESILRNMSFFPVLNKFFSSTKDAINSSGSLSLSLSIEKRKRRFCRKCLNNNGVFKLLWQINDIQICDIHNTKLESICLNCSREQPYSDSHLFDQKCCYCNSSLVNILEEPSILIDNELREHHFYYKNWSLLLNPGLNLINEFQPENSIEKYLAIKFLYIIASGELAVSVDNTDKIISASYQRGLNRLIQNGDRKIKISIPRLFWLLREYNMDLEDFSNIHVPTEFINSITEKKDKEIGPCLSPWCSSYLTKTKMKRTSDTIANQAFKFHNGIYSLPSICFDCYIRYGYNYNSDIWEPIRLTKQTVGVNIDVINLILPLIKQGLSYNDLLNSNLGITRFKLLYAIGYLINQSLLPRNYLFNEELKIPKNLKSCFIELVKLRGEMRKNALSLYDWNSREFFFYLNMREIQEFLLLNSSGIKKKYKTNSSVKWEMRVREEIEKLSKKNKDISVKVIANNLNTNVAVLQKNKVTKIISEAKELQKIKRNREIELEYKERIRKWLSFRIFEHENITLAEACRILDRDLGRLRICFPDFFKWMKEEIRVANKSIRNSLIINLKEPIREVINELKLQGVIPTYEVILNKVGYGRYLFTDFPELREYIDSLR</sequence>
<evidence type="ECO:0000313" key="2">
    <source>
        <dbReference type="EMBL" id="MBM6619203.1"/>
    </source>
</evidence>
<evidence type="ECO:0000313" key="3">
    <source>
        <dbReference type="Proteomes" id="UP001518925"/>
    </source>
</evidence>
<proteinExistence type="predicted"/>
<evidence type="ECO:0000259" key="1">
    <source>
        <dbReference type="Pfam" id="PF06527"/>
    </source>
</evidence>
<organism evidence="2 3">
    <name type="scientific">Bacillus suaedaesalsae</name>
    <dbReference type="NCBI Taxonomy" id="2810349"/>
    <lineage>
        <taxon>Bacteria</taxon>
        <taxon>Bacillati</taxon>
        <taxon>Bacillota</taxon>
        <taxon>Bacilli</taxon>
        <taxon>Bacillales</taxon>
        <taxon>Bacillaceae</taxon>
        <taxon>Bacillus</taxon>
    </lineage>
</organism>
<reference evidence="2 3" key="1">
    <citation type="submission" date="2021-02" db="EMBL/GenBank/DDBJ databases">
        <title>Bacillus sp. RD4P76, an endophyte from a halophyte.</title>
        <authorList>
            <person name="Sun J.-Q."/>
        </authorList>
    </citation>
    <scope>NUCLEOTIDE SEQUENCE [LARGE SCALE GENOMIC DNA]</scope>
    <source>
        <strain evidence="2 3">RD4P76</strain>
    </source>
</reference>
<keyword evidence="3" id="KW-1185">Reference proteome</keyword>
<feature type="domain" description="TniQ" evidence="1">
    <location>
        <begin position="6"/>
        <end position="148"/>
    </location>
</feature>
<dbReference type="EMBL" id="JAFELM010000041">
    <property type="protein sequence ID" value="MBM6619203.1"/>
    <property type="molecule type" value="Genomic_DNA"/>
</dbReference>
<dbReference type="Pfam" id="PF06527">
    <property type="entry name" value="TniQ"/>
    <property type="match status" value="1"/>
</dbReference>
<dbReference type="InterPro" id="IPR009492">
    <property type="entry name" value="TniQ"/>
</dbReference>
<gene>
    <name evidence="2" type="ORF">JR050_16190</name>
</gene>
<name>A0ABS2DL78_9BACI</name>